<keyword evidence="2" id="KW-0378">Hydrolase</keyword>
<reference evidence="2 3" key="1">
    <citation type="submission" date="2020-01" db="EMBL/GenBank/DDBJ databases">
        <title>Frigidibacter albus SP32T (=CGMCC 1.13995T).</title>
        <authorList>
            <person name="Liao X."/>
        </authorList>
    </citation>
    <scope>NUCLEOTIDE SEQUENCE [LARGE SCALE GENOMIC DNA]</scope>
    <source>
        <strain evidence="2 3">SP32</strain>
    </source>
</reference>
<keyword evidence="3" id="KW-1185">Reference proteome</keyword>
<dbReference type="Gene3D" id="3.20.20.140">
    <property type="entry name" value="Metal-dependent hydrolases"/>
    <property type="match status" value="1"/>
</dbReference>
<organism evidence="2 3">
    <name type="scientific">Frigidibacter albus</name>
    <dbReference type="NCBI Taxonomy" id="1465486"/>
    <lineage>
        <taxon>Bacteria</taxon>
        <taxon>Pseudomonadati</taxon>
        <taxon>Pseudomonadota</taxon>
        <taxon>Alphaproteobacteria</taxon>
        <taxon>Rhodobacterales</taxon>
        <taxon>Paracoccaceae</taxon>
        <taxon>Frigidibacter</taxon>
    </lineage>
</organism>
<dbReference type="InterPro" id="IPR006680">
    <property type="entry name" value="Amidohydro-rel"/>
</dbReference>
<dbReference type="InterPro" id="IPR032466">
    <property type="entry name" value="Metal_Hydrolase"/>
</dbReference>
<comment type="caution">
    <text evidence="2">The sequence shown here is derived from an EMBL/GenBank/DDBJ whole genome shotgun (WGS) entry which is preliminary data.</text>
</comment>
<evidence type="ECO:0000259" key="1">
    <source>
        <dbReference type="Pfam" id="PF04909"/>
    </source>
</evidence>
<dbReference type="Proteomes" id="UP000477083">
    <property type="component" value="Unassembled WGS sequence"/>
</dbReference>
<evidence type="ECO:0000313" key="3">
    <source>
        <dbReference type="Proteomes" id="UP000477083"/>
    </source>
</evidence>
<dbReference type="PANTHER" id="PTHR35563:SF2">
    <property type="entry name" value="BARREL METAL-DEPENDENT HYDROLASE, PUTATIVE (AFU_ORTHOLOGUE AFUA_1G16240)-RELATED"/>
    <property type="match status" value="1"/>
</dbReference>
<dbReference type="InterPro" id="IPR052358">
    <property type="entry name" value="Aro_Compnd_Degr_Hydrolases"/>
</dbReference>
<dbReference type="AlphaFoldDB" id="A0A6L8VKS1"/>
<dbReference type="PANTHER" id="PTHR35563">
    <property type="entry name" value="BARREL METAL-DEPENDENT HYDROLASE, PUTATIVE (AFU_ORTHOLOGUE AFUA_1G16240)-RELATED"/>
    <property type="match status" value="1"/>
</dbReference>
<dbReference type="OrthoDB" id="9787654at2"/>
<dbReference type="GO" id="GO:0016787">
    <property type="term" value="F:hydrolase activity"/>
    <property type="evidence" value="ECO:0007669"/>
    <property type="project" value="UniProtKB-KW"/>
</dbReference>
<proteinExistence type="predicted"/>
<dbReference type="Pfam" id="PF04909">
    <property type="entry name" value="Amidohydro_2"/>
    <property type="match status" value="1"/>
</dbReference>
<gene>
    <name evidence="2" type="ORF">GS660_17840</name>
</gene>
<accession>A0A6L8VKS1</accession>
<feature type="domain" description="Amidohydrolase-related" evidence="1">
    <location>
        <begin position="9"/>
        <end position="267"/>
    </location>
</feature>
<dbReference type="RefSeq" id="WP_161348342.1">
    <property type="nucleotide sequence ID" value="NZ_BMGW01000013.1"/>
</dbReference>
<name>A0A6L8VKS1_9RHOB</name>
<protein>
    <submittedName>
        <fullName evidence="2">Amidohydrolase family protein</fullName>
    </submittedName>
</protein>
<dbReference type="SUPFAM" id="SSF51556">
    <property type="entry name" value="Metallo-dependent hydrolases"/>
    <property type="match status" value="1"/>
</dbReference>
<evidence type="ECO:0000313" key="2">
    <source>
        <dbReference type="EMBL" id="MZQ90958.1"/>
    </source>
</evidence>
<dbReference type="EMBL" id="WWNR01000013">
    <property type="protein sequence ID" value="MZQ90958.1"/>
    <property type="molecule type" value="Genomic_DNA"/>
</dbReference>
<sequence>MTRPDGPLVDSHFHVYTADMPLTETAWHRPDHDASVETCLATLDAHGVTFGVISAASLFGTYNDYVRRALCRHKRLRGTAIVDPAWDLDQLERLRDDGFVGLRFLWRPLERTPDLGSESYRRLLRRCADLGWHIHLTDRPERIDTTIRAIEAAGVRVVLDHIGLIDTAAGVDDAGFRAVLAAVERGRTWVKLSAGFRFTQPGLADRCAAALVAAGGWERLVWASDWPFAGFEGQVSYADAIAALHHWVPDAAMRHAIGGRTPLQLYFT</sequence>